<dbReference type="AlphaFoldDB" id="A0A5E4ZEV3"/>
<reference evidence="1 2" key="1">
    <citation type="submission" date="2019-08" db="EMBL/GenBank/DDBJ databases">
        <authorList>
            <person name="Peeters C."/>
        </authorList>
    </citation>
    <scope>NUCLEOTIDE SEQUENCE [LARGE SCALE GENOMIC DNA]</scope>
    <source>
        <strain evidence="1 2">LMG 31118</strain>
    </source>
</reference>
<dbReference type="InterPro" id="IPR023346">
    <property type="entry name" value="Lysozyme-like_dom_sf"/>
</dbReference>
<dbReference type="Proteomes" id="UP000414136">
    <property type="component" value="Unassembled WGS sequence"/>
</dbReference>
<name>A0A5E4ZEV3_9BURK</name>
<dbReference type="EMBL" id="CABPSQ010000001">
    <property type="protein sequence ID" value="VVE59829.1"/>
    <property type="molecule type" value="Genomic_DNA"/>
</dbReference>
<keyword evidence="1" id="KW-0378">Hydrolase</keyword>
<sequence length="173" mass="18782">MARISEAKAGGKQVIAFLDTIAVAEIGDWLLAHSDDGYNILVGSTPPQRTKTGIVPANLMVFEGYTAHPNIYHAATDSTAAGRYQLLGKYYPPYAKQLGLKDFSPESQDAIAIQQIKECRALPLIQAGHFAMAVKLCARIWASFPGNTYDQHPKSIEFLTQVFKDKGGQVAVG</sequence>
<dbReference type="RefSeq" id="WP_150621913.1">
    <property type="nucleotide sequence ID" value="NZ_CABPSQ010000001.1"/>
</dbReference>
<evidence type="ECO:0000313" key="1">
    <source>
        <dbReference type="EMBL" id="VVE59829.1"/>
    </source>
</evidence>
<accession>A0A5E4ZEV3</accession>
<dbReference type="CDD" id="cd00736">
    <property type="entry name" value="lambda_lys-like"/>
    <property type="match status" value="1"/>
</dbReference>
<gene>
    <name evidence="1" type="ORF">PCA31118_00029</name>
</gene>
<protein>
    <submittedName>
        <fullName evidence="1">Glycoside hydrolase</fullName>
    </submittedName>
</protein>
<keyword evidence="2" id="KW-1185">Reference proteome</keyword>
<organism evidence="1 2">
    <name type="scientific">Pandoraea captiosa</name>
    <dbReference type="NCBI Taxonomy" id="2508302"/>
    <lineage>
        <taxon>Bacteria</taxon>
        <taxon>Pseudomonadati</taxon>
        <taxon>Pseudomonadota</taxon>
        <taxon>Betaproteobacteria</taxon>
        <taxon>Burkholderiales</taxon>
        <taxon>Burkholderiaceae</taxon>
        <taxon>Pandoraea</taxon>
    </lineage>
</organism>
<dbReference type="SUPFAM" id="SSF53955">
    <property type="entry name" value="Lysozyme-like"/>
    <property type="match status" value="1"/>
</dbReference>
<dbReference type="Gene3D" id="1.10.530.10">
    <property type="match status" value="1"/>
</dbReference>
<proteinExistence type="predicted"/>
<dbReference type="OrthoDB" id="8660079at2"/>
<dbReference type="GO" id="GO:0016787">
    <property type="term" value="F:hydrolase activity"/>
    <property type="evidence" value="ECO:0007669"/>
    <property type="project" value="UniProtKB-KW"/>
</dbReference>
<evidence type="ECO:0000313" key="2">
    <source>
        <dbReference type="Proteomes" id="UP000414136"/>
    </source>
</evidence>